<sequence>NWQSRWSHHPGRNQVTLVPCSWQTTREKLDQITAGWPLSQRHLYASQMLELQYVRAQKAQAVAAIAEAAHPVAEADRPTGHTGPLEPFTTILDDTDQPLREWAVDFDSPDDTNVWIRRDDTLQEGRVVIGEPTVNVELECAGTLQFSPDDADHLAGAIRAAARAVRAQVQESVTKENVVTRALRGSAALGDYLTLTAVLAHDDHLTLIVDDEFSRSTHRVGFDDALEASRLFSEMARIGRPSSMRANLRFVELDATDIS</sequence>
<protein>
    <submittedName>
        <fullName evidence="1">Uncharacterized protein</fullName>
    </submittedName>
</protein>
<comment type="caution">
    <text evidence="1">The sequence shown here is derived from an EMBL/GenBank/DDBJ whole genome shotgun (WGS) entry which is preliminary data.</text>
</comment>
<gene>
    <name evidence="1" type="ORF">R3P93_20085</name>
</gene>
<keyword evidence="2" id="KW-1185">Reference proteome</keyword>
<dbReference type="Proteomes" id="UP001186104">
    <property type="component" value="Unassembled WGS sequence"/>
</dbReference>
<accession>A0ABU4D568</accession>
<dbReference type="RefSeq" id="WP_317533880.1">
    <property type="nucleotide sequence ID" value="NZ_JAWLKF010000013.1"/>
</dbReference>
<dbReference type="EMBL" id="JAWLKF010000013">
    <property type="protein sequence ID" value="MDV6304868.1"/>
    <property type="molecule type" value="Genomic_DNA"/>
</dbReference>
<reference evidence="1 2" key="1">
    <citation type="submission" date="2023-10" db="EMBL/GenBank/DDBJ databases">
        <title>Development of a sustainable strategy for remediation of hydrocarbon-contaminated territories based on the waste exchange concept.</title>
        <authorList>
            <person name="Krivoruchko A."/>
        </authorList>
    </citation>
    <scope>NUCLEOTIDE SEQUENCE [LARGE SCALE GENOMIC DNA]</scope>
    <source>
        <strain evidence="1 2">IEGM 1327</strain>
    </source>
</reference>
<proteinExistence type="predicted"/>
<feature type="non-terminal residue" evidence="1">
    <location>
        <position position="1"/>
    </location>
</feature>
<evidence type="ECO:0000313" key="2">
    <source>
        <dbReference type="Proteomes" id="UP001186104"/>
    </source>
</evidence>
<name>A0ABU4D568_9NOCA</name>
<evidence type="ECO:0000313" key="1">
    <source>
        <dbReference type="EMBL" id="MDV6304868.1"/>
    </source>
</evidence>
<organism evidence="1 2">
    <name type="scientific">Rhodococcus cerastii</name>
    <dbReference type="NCBI Taxonomy" id="908616"/>
    <lineage>
        <taxon>Bacteria</taxon>
        <taxon>Bacillati</taxon>
        <taxon>Actinomycetota</taxon>
        <taxon>Actinomycetes</taxon>
        <taxon>Mycobacteriales</taxon>
        <taxon>Nocardiaceae</taxon>
        <taxon>Rhodococcus</taxon>
    </lineage>
</organism>